<reference evidence="4 5" key="1">
    <citation type="journal article" date="2022" name="Int. J. Syst. Evol. Microbiol.">
        <title>Flavobacterium ammonificans sp. nov. and Flavobacterium ammoniigenes sp. nov., ammonifying bacteria isolated from surface river water.</title>
        <authorList>
            <person name="Watanabe K."/>
            <person name="Kitamura T."/>
            <person name="Ogata Y."/>
            <person name="Shindo C."/>
            <person name="Suda W."/>
        </authorList>
    </citation>
    <scope>NUCLEOTIDE SEQUENCE [LARGE SCALE GENOMIC DNA]</scope>
    <source>
        <strain evidence="4 5">GENT5</strain>
    </source>
</reference>
<evidence type="ECO:0000256" key="1">
    <source>
        <dbReference type="PROSITE-ProRule" id="PRU00169"/>
    </source>
</evidence>
<feature type="domain" description="HTH LytTR-type" evidence="3">
    <location>
        <begin position="146"/>
        <end position="249"/>
    </location>
</feature>
<dbReference type="InterPro" id="IPR011006">
    <property type="entry name" value="CheY-like_superfamily"/>
</dbReference>
<gene>
    <name evidence="4" type="ORF">GENT5_01270</name>
</gene>
<dbReference type="Proteomes" id="UP001319867">
    <property type="component" value="Chromosome"/>
</dbReference>
<dbReference type="SUPFAM" id="SSF52172">
    <property type="entry name" value="CheY-like"/>
    <property type="match status" value="1"/>
</dbReference>
<keyword evidence="5" id="KW-1185">Reference proteome</keyword>
<dbReference type="InterPro" id="IPR046947">
    <property type="entry name" value="LytR-like"/>
</dbReference>
<organism evidence="4 5">
    <name type="scientific">Flavobacterium ammoniigenes</name>
    <dbReference type="NCBI Taxonomy" id="1751095"/>
    <lineage>
        <taxon>Bacteria</taxon>
        <taxon>Pseudomonadati</taxon>
        <taxon>Bacteroidota</taxon>
        <taxon>Flavobacteriia</taxon>
        <taxon>Flavobacteriales</taxon>
        <taxon>Flavobacteriaceae</taxon>
        <taxon>Flavobacterium</taxon>
    </lineage>
</organism>
<reference evidence="4 5" key="2">
    <citation type="journal article" date="2022" name="Microorganisms">
        <title>Complete Genome Sequences of Two Flavobacterium ammonificans Strains and a Flavobacterium ammoniigenes Strain of Ammonifying Bacterioplankton Isolated from Surface River Water.</title>
        <authorList>
            <person name="Suda W."/>
            <person name="Ogata Y."/>
            <person name="Shindo C."/>
            <person name="Watanabe K."/>
        </authorList>
    </citation>
    <scope>NUCLEOTIDE SEQUENCE [LARGE SCALE GENOMIC DNA]</scope>
    <source>
        <strain evidence="4 5">GENT5</strain>
    </source>
</reference>
<evidence type="ECO:0000259" key="2">
    <source>
        <dbReference type="PROSITE" id="PS50110"/>
    </source>
</evidence>
<dbReference type="GO" id="GO:0003677">
    <property type="term" value="F:DNA binding"/>
    <property type="evidence" value="ECO:0007669"/>
    <property type="project" value="UniProtKB-KW"/>
</dbReference>
<dbReference type="Pfam" id="PF04397">
    <property type="entry name" value="LytTR"/>
    <property type="match status" value="1"/>
</dbReference>
<proteinExistence type="predicted"/>
<dbReference type="Gene3D" id="3.40.50.2300">
    <property type="match status" value="1"/>
</dbReference>
<dbReference type="PROSITE" id="PS50930">
    <property type="entry name" value="HTH_LYTTR"/>
    <property type="match status" value="1"/>
</dbReference>
<keyword evidence="1" id="KW-0597">Phosphoprotein</keyword>
<dbReference type="Gene3D" id="2.40.50.1020">
    <property type="entry name" value="LytTr DNA-binding domain"/>
    <property type="match status" value="1"/>
</dbReference>
<feature type="domain" description="Response regulatory" evidence="2">
    <location>
        <begin position="5"/>
        <end position="118"/>
    </location>
</feature>
<dbReference type="SMART" id="SM00448">
    <property type="entry name" value="REC"/>
    <property type="match status" value="1"/>
</dbReference>
<evidence type="ECO:0000313" key="5">
    <source>
        <dbReference type="Proteomes" id="UP001319867"/>
    </source>
</evidence>
<protein>
    <submittedName>
        <fullName evidence="4">DNA-binding response regulator</fullName>
    </submittedName>
</protein>
<evidence type="ECO:0000259" key="3">
    <source>
        <dbReference type="PROSITE" id="PS50930"/>
    </source>
</evidence>
<name>A0ABN6KX63_9FLAO</name>
<dbReference type="PANTHER" id="PTHR37299">
    <property type="entry name" value="TRANSCRIPTIONAL REGULATOR-RELATED"/>
    <property type="match status" value="1"/>
</dbReference>
<accession>A0ABN6KX63</accession>
<keyword evidence="4" id="KW-0238">DNA-binding</keyword>
<dbReference type="PANTHER" id="PTHR37299:SF1">
    <property type="entry name" value="STAGE 0 SPORULATION PROTEIN A HOMOLOG"/>
    <property type="match status" value="1"/>
</dbReference>
<dbReference type="RefSeq" id="WP_229317429.1">
    <property type="nucleotide sequence ID" value="NZ_AP025184.1"/>
</dbReference>
<dbReference type="SMART" id="SM00850">
    <property type="entry name" value="LytTR"/>
    <property type="match status" value="1"/>
</dbReference>
<feature type="modified residue" description="4-aspartylphosphate" evidence="1">
    <location>
        <position position="57"/>
    </location>
</feature>
<evidence type="ECO:0000313" key="4">
    <source>
        <dbReference type="EMBL" id="BDB53822.1"/>
    </source>
</evidence>
<dbReference type="EMBL" id="AP025184">
    <property type="protein sequence ID" value="BDB53822.1"/>
    <property type="molecule type" value="Genomic_DNA"/>
</dbReference>
<dbReference type="Pfam" id="PF00072">
    <property type="entry name" value="Response_reg"/>
    <property type="match status" value="1"/>
</dbReference>
<dbReference type="PROSITE" id="PS50110">
    <property type="entry name" value="RESPONSE_REGULATORY"/>
    <property type="match status" value="1"/>
</dbReference>
<dbReference type="InterPro" id="IPR007492">
    <property type="entry name" value="LytTR_DNA-bd_dom"/>
</dbReference>
<dbReference type="InterPro" id="IPR001789">
    <property type="entry name" value="Sig_transdc_resp-reg_receiver"/>
</dbReference>
<sequence length="255" mass="29733">MDKYKAYVVDDELENIELLKFFLNKYCLNIEIIGESDTFESCITFLNDTKPDIIFLDIKLNDKNAFDILDLIDASESEIIFVTAYQEFAPKAFKYNAIEYVLKPIAIEDLILSVNKAIVRIEEKKLFKNQILNNLHSLKERPSSIITISSLDKIDIIKKTDILYCKSDGRYTTFYLLNKIEILACKNLGEYEIVLSDDMFFRIHNSYIINVSHIKNINKKAGYYCEMINGDLLPIAKRRYQSFINFLNILKINLN</sequence>